<accession>A0A3N4KAD1</accession>
<evidence type="ECO:0000256" key="2">
    <source>
        <dbReference type="SAM" id="Phobius"/>
    </source>
</evidence>
<dbReference type="STRING" id="1336337.A0A3N4KAD1"/>
<proteinExistence type="predicted"/>
<feature type="compositionally biased region" description="Polar residues" evidence="1">
    <location>
        <begin position="98"/>
        <end position="108"/>
    </location>
</feature>
<feature type="compositionally biased region" description="Polar residues" evidence="1">
    <location>
        <begin position="482"/>
        <end position="508"/>
    </location>
</feature>
<feature type="region of interest" description="Disordered" evidence="1">
    <location>
        <begin position="350"/>
        <end position="432"/>
    </location>
</feature>
<feature type="region of interest" description="Disordered" evidence="1">
    <location>
        <begin position="481"/>
        <end position="514"/>
    </location>
</feature>
<sequence>MILYKSHFGPLWITTLILSYYFLVVGGQTLGSLARNRCFQSCFITSCPNLETNCVCSGFRTARGLTEIWACAQGIFPVAATMAGFLALEEECRPFISTTTGRSNSAGLPTTTTPPRSTTLPTPNVTTTSITLSLVIKAITSTQPTNSPSLPSSSTLSISKSSSSRPSSLPSSSSTPSKCSTPTSVMNSSSTSLLSTYVAMITQTVLPAQLIQTRSPSFQTSVIPIIPPAGIPPTEAQQSWTRSGVIVALTLGPLGFLTALLALFLIIRRRQRQNRPSVISFTGTRGFDANPGSITAPLPTFNPVPPSVPPSVPLANIDTRPVTRGSQMSAGAGAGAGAVTTVGAIRGVSTRRESISTATPVSGPSRSNSQLYIFPPTSRRPSVTQRQPQRQQNSEFLRSLKKPLPQLPQLPEDARMRPRPGSSIRSSPLALPPTVYPMADNPQPMSAISELPEADRYQPTPDDVTAAGFRKVYQDVCKVLNRSPSTSTDQNSTDWSIMTDLSRNSTVRSFRPER</sequence>
<dbReference type="Proteomes" id="UP000276215">
    <property type="component" value="Unassembled WGS sequence"/>
</dbReference>
<reference evidence="3 4" key="1">
    <citation type="journal article" date="2018" name="Nat. Ecol. Evol.">
        <title>Pezizomycetes genomes reveal the molecular basis of ectomycorrhizal truffle lifestyle.</title>
        <authorList>
            <person name="Murat C."/>
            <person name="Payen T."/>
            <person name="Noel B."/>
            <person name="Kuo A."/>
            <person name="Morin E."/>
            <person name="Chen J."/>
            <person name="Kohler A."/>
            <person name="Krizsan K."/>
            <person name="Balestrini R."/>
            <person name="Da Silva C."/>
            <person name="Montanini B."/>
            <person name="Hainaut M."/>
            <person name="Levati E."/>
            <person name="Barry K.W."/>
            <person name="Belfiori B."/>
            <person name="Cichocki N."/>
            <person name="Clum A."/>
            <person name="Dockter R.B."/>
            <person name="Fauchery L."/>
            <person name="Guy J."/>
            <person name="Iotti M."/>
            <person name="Le Tacon F."/>
            <person name="Lindquist E.A."/>
            <person name="Lipzen A."/>
            <person name="Malagnac F."/>
            <person name="Mello A."/>
            <person name="Molinier V."/>
            <person name="Miyauchi S."/>
            <person name="Poulain J."/>
            <person name="Riccioni C."/>
            <person name="Rubini A."/>
            <person name="Sitrit Y."/>
            <person name="Splivallo R."/>
            <person name="Traeger S."/>
            <person name="Wang M."/>
            <person name="Zifcakova L."/>
            <person name="Wipf D."/>
            <person name="Zambonelli A."/>
            <person name="Paolocci F."/>
            <person name="Nowrousian M."/>
            <person name="Ottonello S."/>
            <person name="Baldrian P."/>
            <person name="Spatafora J.W."/>
            <person name="Henrissat B."/>
            <person name="Nagy L.G."/>
            <person name="Aury J.M."/>
            <person name="Wincker P."/>
            <person name="Grigoriev I.V."/>
            <person name="Bonfante P."/>
            <person name="Martin F.M."/>
        </authorList>
    </citation>
    <scope>NUCLEOTIDE SEQUENCE [LARGE SCALE GENOMIC DNA]</scope>
    <source>
        <strain evidence="3 4">120613-1</strain>
    </source>
</reference>
<feature type="transmembrane region" description="Helical" evidence="2">
    <location>
        <begin position="245"/>
        <end position="267"/>
    </location>
</feature>
<keyword evidence="2" id="KW-0812">Transmembrane</keyword>
<feature type="compositionally biased region" description="Polar residues" evidence="1">
    <location>
        <begin position="355"/>
        <end position="371"/>
    </location>
</feature>
<name>A0A3N4KAD1_9PEZI</name>
<keyword evidence="2" id="KW-1133">Transmembrane helix</keyword>
<evidence type="ECO:0000313" key="3">
    <source>
        <dbReference type="EMBL" id="RPB05371.1"/>
    </source>
</evidence>
<keyword evidence="4" id="KW-1185">Reference proteome</keyword>
<protein>
    <submittedName>
        <fullName evidence="3">Uncharacterized protein</fullName>
    </submittedName>
</protein>
<feature type="compositionally biased region" description="Low complexity" evidence="1">
    <location>
        <begin position="402"/>
        <end position="411"/>
    </location>
</feature>
<gene>
    <name evidence="3" type="ORF">L873DRAFT_1825146</name>
</gene>
<feature type="compositionally biased region" description="Low complexity" evidence="1">
    <location>
        <begin position="419"/>
        <end position="428"/>
    </location>
</feature>
<dbReference type="EMBL" id="ML120353">
    <property type="protein sequence ID" value="RPB05371.1"/>
    <property type="molecule type" value="Genomic_DNA"/>
</dbReference>
<feature type="transmembrane region" description="Helical" evidence="2">
    <location>
        <begin position="12"/>
        <end position="34"/>
    </location>
</feature>
<feature type="compositionally biased region" description="Low complexity" evidence="1">
    <location>
        <begin position="109"/>
        <end position="125"/>
    </location>
</feature>
<organism evidence="3 4">
    <name type="scientific">Choiromyces venosus 120613-1</name>
    <dbReference type="NCBI Taxonomy" id="1336337"/>
    <lineage>
        <taxon>Eukaryota</taxon>
        <taxon>Fungi</taxon>
        <taxon>Dikarya</taxon>
        <taxon>Ascomycota</taxon>
        <taxon>Pezizomycotina</taxon>
        <taxon>Pezizomycetes</taxon>
        <taxon>Pezizales</taxon>
        <taxon>Tuberaceae</taxon>
        <taxon>Choiromyces</taxon>
    </lineage>
</organism>
<keyword evidence="2" id="KW-0472">Membrane</keyword>
<evidence type="ECO:0000313" key="4">
    <source>
        <dbReference type="Proteomes" id="UP000276215"/>
    </source>
</evidence>
<evidence type="ECO:0000256" key="1">
    <source>
        <dbReference type="SAM" id="MobiDB-lite"/>
    </source>
</evidence>
<feature type="compositionally biased region" description="Polar residues" evidence="1">
    <location>
        <begin position="379"/>
        <end position="396"/>
    </location>
</feature>
<dbReference type="AlphaFoldDB" id="A0A3N4KAD1"/>
<feature type="region of interest" description="Disordered" evidence="1">
    <location>
        <begin position="98"/>
        <end position="125"/>
    </location>
</feature>
<dbReference type="OrthoDB" id="5419098at2759"/>
<feature type="region of interest" description="Disordered" evidence="1">
    <location>
        <begin position="142"/>
        <end position="185"/>
    </location>
</feature>